<keyword evidence="9" id="KW-0238">DNA-binding</keyword>
<keyword evidence="8" id="KW-0548">Nucleotidyltransferase</keyword>
<evidence type="ECO:0000256" key="7">
    <source>
        <dbReference type="ARBA" id="ARBA00022918"/>
    </source>
</evidence>
<keyword evidence="1" id="KW-0645">Protease</keyword>
<keyword evidence="13" id="KW-1185">Reference proteome</keyword>
<keyword evidence="10" id="KW-0233">DNA recombination</keyword>
<dbReference type="GO" id="GO:0015074">
    <property type="term" value="P:DNA integration"/>
    <property type="evidence" value="ECO:0007669"/>
    <property type="project" value="UniProtKB-KW"/>
</dbReference>
<evidence type="ECO:0000256" key="9">
    <source>
        <dbReference type="ARBA" id="ARBA00023125"/>
    </source>
</evidence>
<dbReference type="GO" id="GO:0003964">
    <property type="term" value="F:RNA-directed DNA polymerase activity"/>
    <property type="evidence" value="ECO:0007669"/>
    <property type="project" value="UniProtKB-KW"/>
</dbReference>
<reference evidence="12" key="1">
    <citation type="submission" date="2023-08" db="EMBL/GenBank/DDBJ databases">
        <title>A de novo genome assembly of Solanum verrucosum Schlechtendal, a Mexican diploid species geographically isolated from the other diploid A-genome species in potato relatives.</title>
        <authorList>
            <person name="Hosaka K."/>
        </authorList>
    </citation>
    <scope>NUCLEOTIDE SEQUENCE</scope>
    <source>
        <tissue evidence="12">Young leaves</tissue>
    </source>
</reference>
<dbReference type="SUPFAM" id="SSF53098">
    <property type="entry name" value="Ribonuclease H-like"/>
    <property type="match status" value="1"/>
</dbReference>
<evidence type="ECO:0000256" key="10">
    <source>
        <dbReference type="ARBA" id="ARBA00023172"/>
    </source>
</evidence>
<dbReference type="AlphaFoldDB" id="A0AAF0QNY4"/>
<dbReference type="GO" id="GO:0004190">
    <property type="term" value="F:aspartic-type endopeptidase activity"/>
    <property type="evidence" value="ECO:0007669"/>
    <property type="project" value="UniProtKB-KW"/>
</dbReference>
<evidence type="ECO:0000256" key="4">
    <source>
        <dbReference type="ARBA" id="ARBA00022801"/>
    </source>
</evidence>
<gene>
    <name evidence="12" type="ORF">MTR67_017985</name>
</gene>
<dbReference type="GO" id="GO:0003887">
    <property type="term" value="F:DNA-directed DNA polymerase activity"/>
    <property type="evidence" value="ECO:0007669"/>
    <property type="project" value="UniProtKB-KW"/>
</dbReference>
<dbReference type="GO" id="GO:0006508">
    <property type="term" value="P:proteolysis"/>
    <property type="evidence" value="ECO:0007669"/>
    <property type="project" value="UniProtKB-KW"/>
</dbReference>
<dbReference type="Gene3D" id="3.30.70.270">
    <property type="match status" value="1"/>
</dbReference>
<dbReference type="InterPro" id="IPR041577">
    <property type="entry name" value="RT_RNaseH_2"/>
</dbReference>
<accession>A0AAF0QNY4</accession>
<dbReference type="InterPro" id="IPR043128">
    <property type="entry name" value="Rev_trsase/Diguanyl_cyclase"/>
</dbReference>
<dbReference type="GO" id="GO:0046872">
    <property type="term" value="F:metal ion binding"/>
    <property type="evidence" value="ECO:0007669"/>
    <property type="project" value="UniProtKB-KW"/>
</dbReference>
<keyword evidence="8" id="KW-0239">DNA-directed DNA polymerase</keyword>
<proteinExistence type="predicted"/>
<keyword evidence="6" id="KW-0229">DNA integration</keyword>
<dbReference type="PANTHER" id="PTHR37984">
    <property type="entry name" value="PROTEIN CBG26694"/>
    <property type="match status" value="1"/>
</dbReference>
<dbReference type="InterPro" id="IPR001584">
    <property type="entry name" value="Integrase_cat-core"/>
</dbReference>
<dbReference type="Proteomes" id="UP001234989">
    <property type="component" value="Chromosome 4"/>
</dbReference>
<evidence type="ECO:0000256" key="2">
    <source>
        <dbReference type="ARBA" id="ARBA00022723"/>
    </source>
</evidence>
<protein>
    <recommendedName>
        <fullName evidence="11">Integrase catalytic domain-containing protein</fullName>
    </recommendedName>
</protein>
<evidence type="ECO:0000313" key="13">
    <source>
        <dbReference type="Proteomes" id="UP001234989"/>
    </source>
</evidence>
<dbReference type="Gene3D" id="3.30.420.10">
    <property type="entry name" value="Ribonuclease H-like superfamily/Ribonuclease H"/>
    <property type="match status" value="1"/>
</dbReference>
<dbReference type="FunFam" id="3.30.70.270:FF:000020">
    <property type="entry name" value="Transposon Tf2-6 polyprotein-like Protein"/>
    <property type="match status" value="1"/>
</dbReference>
<keyword evidence="2" id="KW-0479">Metal-binding</keyword>
<keyword evidence="5" id="KW-0460">Magnesium</keyword>
<evidence type="ECO:0000259" key="11">
    <source>
        <dbReference type="PROSITE" id="PS50994"/>
    </source>
</evidence>
<organism evidence="12 13">
    <name type="scientific">Solanum verrucosum</name>
    <dbReference type="NCBI Taxonomy" id="315347"/>
    <lineage>
        <taxon>Eukaryota</taxon>
        <taxon>Viridiplantae</taxon>
        <taxon>Streptophyta</taxon>
        <taxon>Embryophyta</taxon>
        <taxon>Tracheophyta</taxon>
        <taxon>Spermatophyta</taxon>
        <taxon>Magnoliopsida</taxon>
        <taxon>eudicotyledons</taxon>
        <taxon>Gunneridae</taxon>
        <taxon>Pentapetalae</taxon>
        <taxon>asterids</taxon>
        <taxon>lamiids</taxon>
        <taxon>Solanales</taxon>
        <taxon>Solanaceae</taxon>
        <taxon>Solanoideae</taxon>
        <taxon>Solaneae</taxon>
        <taxon>Solanum</taxon>
    </lineage>
</organism>
<dbReference type="InterPro" id="IPR043502">
    <property type="entry name" value="DNA/RNA_pol_sf"/>
</dbReference>
<dbReference type="InterPro" id="IPR041588">
    <property type="entry name" value="Integrase_H2C2"/>
</dbReference>
<evidence type="ECO:0000313" key="12">
    <source>
        <dbReference type="EMBL" id="WMV24600.1"/>
    </source>
</evidence>
<dbReference type="PROSITE" id="PS50994">
    <property type="entry name" value="INTEGRASE"/>
    <property type="match status" value="1"/>
</dbReference>
<dbReference type="InterPro" id="IPR056924">
    <property type="entry name" value="SH3_Tf2-1"/>
</dbReference>
<evidence type="ECO:0000256" key="3">
    <source>
        <dbReference type="ARBA" id="ARBA00022750"/>
    </source>
</evidence>
<evidence type="ECO:0000256" key="8">
    <source>
        <dbReference type="ARBA" id="ARBA00022932"/>
    </source>
</evidence>
<evidence type="ECO:0000256" key="6">
    <source>
        <dbReference type="ARBA" id="ARBA00022908"/>
    </source>
</evidence>
<dbReference type="PANTHER" id="PTHR37984:SF15">
    <property type="entry name" value="INTEGRASE CATALYTIC DOMAIN-CONTAINING PROTEIN"/>
    <property type="match status" value="1"/>
</dbReference>
<sequence length="494" mass="56032">MAPAELKELKEQLRDLFDKGFIRPSISPWGAPMLFVKKRDWSLRMRIDYGQLNKGIEVDPIKTGAVKSWPRPLSSTDIRSFLGLASYYRWFVEGSSSIAFPLTTLTQKKAKFIWSDAFEKSFEDMKNRLTSTLVLTLSKGTDGFVVYCDASKVGFGCVLMQNVELKEAVLKNSIQALSQGGDGALRYQGRLCVPNVDELREQILAEAHGSWYSIHQGATKIYCDLREVYCWNGMKKGVARQHDSIWMVVDQMTKLAHFLPIKVSHSADDYAKLYLTEMVRLHGEPFSIISDRGTQFTSQFWKSFQKGLGTKVNLSTTFHPQTDGQAERTIKTLQDILRACVINFKGSWDDHLPLIKFAYNKSYHYSIGMAPFEALYGRRCRSPIWLFEVGEVALIGPELVLEAMENVQLIRVAYELDLPNELAMVHSIFHVSMLKKCVGDPTSIVSLEGLGVDENLSYEELSVEILDQQVKRLRNKEIASVKVLWRNNLVEGAT</sequence>
<keyword evidence="3" id="KW-0064">Aspartyl protease</keyword>
<dbReference type="Pfam" id="PF17921">
    <property type="entry name" value="Integrase_H2C2"/>
    <property type="match status" value="1"/>
</dbReference>
<dbReference type="InterPro" id="IPR036397">
    <property type="entry name" value="RNaseH_sf"/>
</dbReference>
<dbReference type="EMBL" id="CP133615">
    <property type="protein sequence ID" value="WMV24600.1"/>
    <property type="molecule type" value="Genomic_DNA"/>
</dbReference>
<dbReference type="GO" id="GO:0006310">
    <property type="term" value="P:DNA recombination"/>
    <property type="evidence" value="ECO:0007669"/>
    <property type="project" value="UniProtKB-KW"/>
</dbReference>
<evidence type="ECO:0000256" key="1">
    <source>
        <dbReference type="ARBA" id="ARBA00022670"/>
    </source>
</evidence>
<dbReference type="Pfam" id="PF17919">
    <property type="entry name" value="RT_RNaseH_2"/>
    <property type="match status" value="1"/>
</dbReference>
<evidence type="ECO:0000256" key="5">
    <source>
        <dbReference type="ARBA" id="ARBA00022842"/>
    </source>
</evidence>
<name>A0AAF0QNY4_SOLVR</name>
<keyword evidence="4" id="KW-0378">Hydrolase</keyword>
<dbReference type="InterPro" id="IPR050951">
    <property type="entry name" value="Retrovirus_Pol_polyprotein"/>
</dbReference>
<dbReference type="SUPFAM" id="SSF56672">
    <property type="entry name" value="DNA/RNA polymerases"/>
    <property type="match status" value="1"/>
</dbReference>
<keyword evidence="8" id="KW-0808">Transferase</keyword>
<dbReference type="Pfam" id="PF24626">
    <property type="entry name" value="SH3_Tf2-1"/>
    <property type="match status" value="1"/>
</dbReference>
<dbReference type="InterPro" id="IPR012337">
    <property type="entry name" value="RNaseH-like_sf"/>
</dbReference>
<dbReference type="GO" id="GO:0003677">
    <property type="term" value="F:DNA binding"/>
    <property type="evidence" value="ECO:0007669"/>
    <property type="project" value="UniProtKB-KW"/>
</dbReference>
<feature type="domain" description="Integrase catalytic" evidence="11">
    <location>
        <begin position="248"/>
        <end position="379"/>
    </location>
</feature>
<keyword evidence="7" id="KW-0695">RNA-directed DNA polymerase</keyword>